<keyword evidence="2" id="KW-1185">Reference proteome</keyword>
<reference evidence="1" key="1">
    <citation type="submission" date="2020-06" db="EMBL/GenBank/DDBJ databases">
        <title>Genomes of multiple members of Pneumocystis genus reveal paths to human pathogen Pneumocystis jirovecii.</title>
        <authorList>
            <person name="Cisse O.H."/>
            <person name="Ma L."/>
            <person name="Dekker J."/>
            <person name="Khil P."/>
            <person name="Jo J."/>
            <person name="Brenchley J."/>
            <person name="Blair R."/>
            <person name="Pahar B."/>
            <person name="Chabe M."/>
            <person name="Van Rompay K.A."/>
            <person name="Keesler R."/>
            <person name="Sukura A."/>
            <person name="Hirsch V."/>
            <person name="Kutty G."/>
            <person name="Liu Y."/>
            <person name="Peng L."/>
            <person name="Chen J."/>
            <person name="Song J."/>
            <person name="Weissenbacher-Lang C."/>
            <person name="Xu J."/>
            <person name="Upham N.S."/>
            <person name="Stajich J.E."/>
            <person name="Cuomo C.A."/>
            <person name="Cushion M.T."/>
            <person name="Kovacs J.A."/>
        </authorList>
    </citation>
    <scope>NUCLEOTIDE SEQUENCE</scope>
    <source>
        <strain evidence="1">2A</strain>
    </source>
</reference>
<dbReference type="AlphaFoldDB" id="A0A899FZH7"/>
<dbReference type="PANTHER" id="PTHR13060:SF0">
    <property type="entry name" value="PROTEIN ECDYSONELESS HOMOLOG"/>
    <property type="match status" value="1"/>
</dbReference>
<accession>A0A899FZH7</accession>
<protein>
    <submittedName>
        <fullName evidence="1">Uncharacterized protein</fullName>
    </submittedName>
</protein>
<gene>
    <name evidence="1" type="ORF">MERGE_003073</name>
</gene>
<dbReference type="OrthoDB" id="27237at2759"/>
<proteinExistence type="predicted"/>
<dbReference type="InterPro" id="IPR010770">
    <property type="entry name" value="Ecd"/>
</dbReference>
<dbReference type="Pfam" id="PF07093">
    <property type="entry name" value="SGT1"/>
    <property type="match status" value="1"/>
</dbReference>
<name>A0A899FZH7_9ASCO</name>
<dbReference type="PANTHER" id="PTHR13060">
    <property type="entry name" value="SGT1 PROTEIN HSGT1 SUPPRESSOR OF GCR2"/>
    <property type="match status" value="1"/>
</dbReference>
<dbReference type="EMBL" id="CP054540">
    <property type="protein sequence ID" value="QSL65936.1"/>
    <property type="molecule type" value="Genomic_DNA"/>
</dbReference>
<organism evidence="1 2">
    <name type="scientific">Pneumocystis wakefieldiae</name>
    <dbReference type="NCBI Taxonomy" id="38082"/>
    <lineage>
        <taxon>Eukaryota</taxon>
        <taxon>Fungi</taxon>
        <taxon>Dikarya</taxon>
        <taxon>Ascomycota</taxon>
        <taxon>Taphrinomycotina</taxon>
        <taxon>Pneumocystomycetes</taxon>
        <taxon>Pneumocystaceae</taxon>
        <taxon>Pneumocystis</taxon>
    </lineage>
</organism>
<evidence type="ECO:0000313" key="2">
    <source>
        <dbReference type="Proteomes" id="UP000663699"/>
    </source>
</evidence>
<evidence type="ECO:0000313" key="1">
    <source>
        <dbReference type="EMBL" id="QSL65936.1"/>
    </source>
</evidence>
<dbReference type="Proteomes" id="UP000663699">
    <property type="component" value="Chromosome 9"/>
</dbReference>
<dbReference type="GO" id="GO:0005634">
    <property type="term" value="C:nucleus"/>
    <property type="evidence" value="ECO:0007669"/>
    <property type="project" value="TreeGrafter"/>
</dbReference>
<sequence length="589" mass="68527">MFSDICEYWVYVVTADLLCLEDQVLRLKGVQEIIDSECMSWVKEYFWHDEPFRLEICDIPGPVHLYGKTHFREGNQDEWAIVFLLREITRNIKDIYVRIIDSDGEFLLIESARKLPRWISEKNSTYRVWMNQGRLLIIPPENEKKKREIKGLTLSEGLFFLRNKPEQLIHDEKIDKEAFRRIKGYPEKIKENLHRTQVIVPRKIAHILHTEPNLVSAAIHEFCQRDPVSFEVCKKMKYFYPKDMVSIVIKMTKTLYAQMKGQSFEKHPLFNLSGSEYDQKIMGMKITCGFEMLAAKTPKNHSEYSLKSDPEWKIFIKKLNAAGYFENEKEGSEKYKSLEKHAEKCFLRSCPSIPTITNDPALQIFDILKHPLPTDEEIAEWPNTYDSDSFLHISPEELDELMRLKTELSSDEDNIREMPKHKSISDKSVIEKFEDFVNNEDAGLYGVESECDSFTDTTTTHSDISFDADEFIKIMKETLGKGEINDEPMTEIKNESPQNEEKEDKLKLEDFMDAMDSELFSTTLKDSFSNLPDDTIDCINEQDRTDANMHYNLLKNLYESVNGQQDVTGPADTMLKSMHVSLPSTDLPT</sequence>